<sequence length="958" mass="105981">MDLSAFFDIGIAVADRLIVRGAREHNLKDVSLDLPRDALIVFTGLSGSGKSSLAFDTIFAEGQRRYVESLSAYARQFLGQMDKPDVDFIEGLSPAVSIDQKATSKNPRSTVGTITEVYDYLRLLWARIGKPHCPVCARPIARQSPQQIVDRVMDLDEGTRFQVLAPVVRGRKGEYAELFRELQTKGFARARVDGTVVRLEEPPTLKKYEKHDIEVIVDRLLVKDSARRRLTDSVETALQLSGGTITLEFVDLPEDDPGRERFYSEHLYCPYDDLSFEELEPRSFSFNSPFGACPECTGLGTKMEVDPDLVVPDPERTLRDGALHPWSGGHTSEYFVRLVEALGHGMGFTLDTPWEKLPKKAHKSLLYGHDEQVHVRYSNRYGRQRAYYTTYEGVIPWVQRRHAEAESDSTRERFEGYMREIPCPACKGARLKPVSLAVTVADRSIADVSSMSIGECAAFLAGLTLSDRDMHIAERVVKEINARMGFLLDVGLDYLTMDRAAATLAGGEAQRIRLATQIGSGLVGVLYVLDEPSIGLHQRDNMRLLDTLVRLRDMGNTLIVVEHDEDTIAAADWVVDIGPGAGEHGGQVVVSGTVDDLLTSEESLTGQYLSGRRSIQIPAQRRKRDRKRQITVKGAREHNLKGVDIDFPLGLFTAVTGVSGSGKSTLVNDILYAALAKELHGARTVPGRHSRINGMDQVDKVVHVDQSPIGRTPRSNPATYTGVFDHVRKLFAATTEAKVRGYQPGRFSFNIKGGRCEACAGDGTIKIEMNFLPDVYVPCEVCHGARYNRETLEVHYKGKTISEVLDMPIEEALGFFEAIPAIKRHLQTLHDVGLGYVRLGQPATTLSGGEAQRVKLASELQRRQTGRTIYVLDEPTTGLHFEDIRRLLGVLGRLVDGGNTVIVIEHNLDVIKTADWIIDMGPEGGSRGGTLVATGTPEEVALADDSHTGRFLRKILQL</sequence>
<dbReference type="Gene3D" id="3.40.50.300">
    <property type="entry name" value="P-loop containing nucleotide triphosphate hydrolases"/>
    <property type="match status" value="2"/>
</dbReference>
<comment type="subcellular location">
    <subcellularLocation>
        <location evidence="1 18">Cytoplasm</location>
    </subcellularLocation>
</comment>
<evidence type="ECO:0000256" key="5">
    <source>
        <dbReference type="ARBA" id="ARBA00022741"/>
    </source>
</evidence>
<keyword evidence="5 18" id="KW-0547">Nucleotide-binding</keyword>
<dbReference type="InterPro" id="IPR027417">
    <property type="entry name" value="P-loop_NTPase"/>
</dbReference>
<keyword evidence="12 18" id="KW-0238">DNA-binding</keyword>
<evidence type="ECO:0000256" key="10">
    <source>
        <dbReference type="ARBA" id="ARBA00022840"/>
    </source>
</evidence>
<evidence type="ECO:0000313" key="21">
    <source>
        <dbReference type="Proteomes" id="UP000583800"/>
    </source>
</evidence>
<evidence type="ECO:0000313" key="20">
    <source>
        <dbReference type="EMBL" id="MBB6348505.1"/>
    </source>
</evidence>
<comment type="similarity">
    <text evidence="15 18">Belongs to the ABC transporter superfamily. UvrA family.</text>
</comment>
<dbReference type="PANTHER" id="PTHR43152:SF3">
    <property type="entry name" value="UVRABC SYSTEM PROTEIN A"/>
    <property type="match status" value="1"/>
</dbReference>
<comment type="caution">
    <text evidence="20">The sequence shown here is derived from an EMBL/GenBank/DDBJ whole genome shotgun (WGS) entry which is preliminary data.</text>
</comment>
<keyword evidence="3 18" id="KW-0479">Metal-binding</keyword>
<dbReference type="InterPro" id="IPR041552">
    <property type="entry name" value="UvrA_DNA-bd"/>
</dbReference>
<dbReference type="GO" id="GO:0005524">
    <property type="term" value="F:ATP binding"/>
    <property type="evidence" value="ECO:0007669"/>
    <property type="project" value="UniProtKB-UniRule"/>
</dbReference>
<evidence type="ECO:0000256" key="12">
    <source>
        <dbReference type="ARBA" id="ARBA00023125"/>
    </source>
</evidence>
<dbReference type="GO" id="GO:0016887">
    <property type="term" value="F:ATP hydrolysis activity"/>
    <property type="evidence" value="ECO:0007669"/>
    <property type="project" value="InterPro"/>
</dbReference>
<evidence type="ECO:0000256" key="16">
    <source>
        <dbReference type="ARBA" id="ARBA00039316"/>
    </source>
</evidence>
<dbReference type="InterPro" id="IPR041102">
    <property type="entry name" value="UvrA_inter"/>
</dbReference>
<dbReference type="GO" id="GO:0008270">
    <property type="term" value="F:zinc ion binding"/>
    <property type="evidence" value="ECO:0007669"/>
    <property type="project" value="UniProtKB-UniRule"/>
</dbReference>
<dbReference type="GO" id="GO:0003677">
    <property type="term" value="F:DNA binding"/>
    <property type="evidence" value="ECO:0007669"/>
    <property type="project" value="UniProtKB-UniRule"/>
</dbReference>
<dbReference type="GO" id="GO:0005737">
    <property type="term" value="C:cytoplasm"/>
    <property type="evidence" value="ECO:0007669"/>
    <property type="project" value="UniProtKB-SubCell"/>
</dbReference>
<dbReference type="GO" id="GO:0009381">
    <property type="term" value="F:excinuclease ABC activity"/>
    <property type="evidence" value="ECO:0007669"/>
    <property type="project" value="UniProtKB-UniRule"/>
</dbReference>
<gene>
    <name evidence="18" type="primary">uvrA</name>
    <name evidence="20" type="ORF">FHU36_005050</name>
</gene>
<evidence type="ECO:0000259" key="19">
    <source>
        <dbReference type="PROSITE" id="PS50893"/>
    </source>
</evidence>
<dbReference type="PANTHER" id="PTHR43152">
    <property type="entry name" value="UVRABC SYSTEM PROTEIN A"/>
    <property type="match status" value="1"/>
</dbReference>
<feature type="binding site" evidence="18">
    <location>
        <begin position="657"/>
        <end position="664"/>
    </location>
    <ligand>
        <name>ATP</name>
        <dbReference type="ChEBI" id="CHEBI:30616"/>
    </ligand>
</feature>
<dbReference type="InterPro" id="IPR017871">
    <property type="entry name" value="ABC_transporter-like_CS"/>
</dbReference>
<dbReference type="InterPro" id="IPR003439">
    <property type="entry name" value="ABC_transporter-like_ATP-bd"/>
</dbReference>
<keyword evidence="6 18" id="KW-0227">DNA damage</keyword>
<proteinExistence type="inferred from homology"/>
<dbReference type="Gene3D" id="3.30.1490.20">
    <property type="entry name" value="ATP-grasp fold, A domain"/>
    <property type="match status" value="1"/>
</dbReference>
<name>A0A7X0C4T0_9ACTN</name>
<keyword evidence="7 18" id="KW-0228">DNA excision</keyword>
<keyword evidence="21" id="KW-1185">Reference proteome</keyword>
<dbReference type="PROSITE" id="PS00211">
    <property type="entry name" value="ABC_TRANSPORTER_1"/>
    <property type="match status" value="2"/>
</dbReference>
<keyword evidence="4 18" id="KW-0677">Repeat</keyword>
<dbReference type="FunFam" id="1.20.1580.10:FF:000001">
    <property type="entry name" value="UvrABC system protein A"/>
    <property type="match status" value="1"/>
</dbReference>
<dbReference type="Gene3D" id="1.20.1580.10">
    <property type="entry name" value="ABC transporter ATPase like domain"/>
    <property type="match status" value="2"/>
</dbReference>
<keyword evidence="9 18" id="KW-0862">Zinc</keyword>
<dbReference type="FunFam" id="1.20.1580.10:FF:000002">
    <property type="entry name" value="UvrABC system protein A"/>
    <property type="match status" value="1"/>
</dbReference>
<evidence type="ECO:0000256" key="14">
    <source>
        <dbReference type="ARBA" id="ARBA00023236"/>
    </source>
</evidence>
<evidence type="ECO:0000256" key="4">
    <source>
        <dbReference type="ARBA" id="ARBA00022737"/>
    </source>
</evidence>
<dbReference type="HAMAP" id="MF_00205">
    <property type="entry name" value="UvrA"/>
    <property type="match status" value="1"/>
</dbReference>
<dbReference type="InterPro" id="IPR013815">
    <property type="entry name" value="ATP_grasp_subdomain_1"/>
</dbReference>
<evidence type="ECO:0000256" key="6">
    <source>
        <dbReference type="ARBA" id="ARBA00022763"/>
    </source>
</evidence>
<dbReference type="GO" id="GO:0009380">
    <property type="term" value="C:excinuclease repair complex"/>
    <property type="evidence" value="ECO:0007669"/>
    <property type="project" value="InterPro"/>
</dbReference>
<evidence type="ECO:0000256" key="17">
    <source>
        <dbReference type="ARBA" id="ARBA00042156"/>
    </source>
</evidence>
<reference evidence="20 21" key="1">
    <citation type="submission" date="2020-08" db="EMBL/GenBank/DDBJ databases">
        <title>Sequencing the genomes of 1000 actinobacteria strains.</title>
        <authorList>
            <person name="Klenk H.-P."/>
        </authorList>
    </citation>
    <scope>NUCLEOTIDE SEQUENCE [LARGE SCALE GENOMIC DNA]</scope>
    <source>
        <strain evidence="20 21">DSM 45913</strain>
    </source>
</reference>
<dbReference type="CDD" id="cd03271">
    <property type="entry name" value="ABC_UvrA_II"/>
    <property type="match status" value="1"/>
</dbReference>
<dbReference type="Pfam" id="PF17760">
    <property type="entry name" value="UvrA_inter"/>
    <property type="match status" value="1"/>
</dbReference>
<evidence type="ECO:0000256" key="3">
    <source>
        <dbReference type="ARBA" id="ARBA00022723"/>
    </source>
</evidence>
<dbReference type="NCBIfam" id="NF001503">
    <property type="entry name" value="PRK00349.1"/>
    <property type="match status" value="1"/>
</dbReference>
<comment type="subunit">
    <text evidence="18">Forms a heterotetramer with UvrB during the search for lesions.</text>
</comment>
<evidence type="ECO:0000256" key="18">
    <source>
        <dbReference type="HAMAP-Rule" id="MF_00205"/>
    </source>
</evidence>
<dbReference type="AlphaFoldDB" id="A0A7X0C4T0"/>
<keyword evidence="2 18" id="KW-0963">Cytoplasm</keyword>
<dbReference type="EMBL" id="JACHJB010000002">
    <property type="protein sequence ID" value="MBB6348505.1"/>
    <property type="molecule type" value="Genomic_DNA"/>
</dbReference>
<evidence type="ECO:0000256" key="13">
    <source>
        <dbReference type="ARBA" id="ARBA00023204"/>
    </source>
</evidence>
<dbReference type="SUPFAM" id="SSF52540">
    <property type="entry name" value="P-loop containing nucleoside triphosphate hydrolases"/>
    <property type="match status" value="2"/>
</dbReference>
<dbReference type="CDD" id="cd03270">
    <property type="entry name" value="ABC_UvrA_I"/>
    <property type="match status" value="1"/>
</dbReference>
<keyword evidence="11 18" id="KW-0267">Excision nuclease</keyword>
<keyword evidence="8 18" id="KW-0863">Zinc-finger</keyword>
<evidence type="ECO:0000256" key="1">
    <source>
        <dbReference type="ARBA" id="ARBA00004496"/>
    </source>
</evidence>
<dbReference type="GO" id="GO:0009432">
    <property type="term" value="P:SOS response"/>
    <property type="evidence" value="ECO:0007669"/>
    <property type="project" value="UniProtKB-UniRule"/>
</dbReference>
<comment type="function">
    <text evidence="18">The UvrABC repair system catalyzes the recognition and processing of DNA lesions. UvrA is an ATPase and a DNA-binding protein. A damage recognition complex composed of 2 UvrA and 2 UvrB subunits scans DNA for abnormalities. When the presence of a lesion has been verified by UvrB, the UvrA molecules dissociate.</text>
</comment>
<accession>A0A7X0C4T0</accession>
<dbReference type="Gene3D" id="1.10.8.280">
    <property type="entry name" value="ABC transporter ATPase domain-like"/>
    <property type="match status" value="1"/>
</dbReference>
<evidence type="ECO:0000256" key="9">
    <source>
        <dbReference type="ARBA" id="ARBA00022833"/>
    </source>
</evidence>
<feature type="zinc finger region" description="C4-type" evidence="18">
    <location>
        <begin position="756"/>
        <end position="782"/>
    </location>
</feature>
<dbReference type="Proteomes" id="UP000583800">
    <property type="component" value="Unassembled WGS sequence"/>
</dbReference>
<keyword evidence="13 18" id="KW-0234">DNA repair</keyword>
<dbReference type="InterPro" id="IPR003593">
    <property type="entry name" value="AAA+_ATPase"/>
</dbReference>
<feature type="binding site" evidence="18">
    <location>
        <begin position="44"/>
        <end position="51"/>
    </location>
    <ligand>
        <name>ATP</name>
        <dbReference type="ChEBI" id="CHEBI:30616"/>
    </ligand>
</feature>
<evidence type="ECO:0000256" key="2">
    <source>
        <dbReference type="ARBA" id="ARBA00022490"/>
    </source>
</evidence>
<evidence type="ECO:0000256" key="11">
    <source>
        <dbReference type="ARBA" id="ARBA00022881"/>
    </source>
</evidence>
<dbReference type="InterPro" id="IPR004602">
    <property type="entry name" value="UvrA"/>
</dbReference>
<keyword evidence="14 18" id="KW-0742">SOS response</keyword>
<evidence type="ECO:0000256" key="7">
    <source>
        <dbReference type="ARBA" id="ARBA00022769"/>
    </source>
</evidence>
<feature type="domain" description="ABC transporter" evidence="19">
    <location>
        <begin position="625"/>
        <end position="953"/>
    </location>
</feature>
<keyword evidence="10 18" id="KW-0067">ATP-binding</keyword>
<evidence type="ECO:0000256" key="8">
    <source>
        <dbReference type="ARBA" id="ARBA00022771"/>
    </source>
</evidence>
<protein>
    <recommendedName>
        <fullName evidence="16 18">UvrABC system protein A</fullName>
        <shortName evidence="18">UvrA protein</shortName>
    </recommendedName>
    <alternativeName>
        <fullName evidence="17 18">Excinuclease ABC subunit A</fullName>
    </alternativeName>
</protein>
<evidence type="ECO:0000256" key="15">
    <source>
        <dbReference type="ARBA" id="ARBA00038000"/>
    </source>
</evidence>
<organism evidence="20 21">
    <name type="scientific">Nonomuraea muscovyensis</name>
    <dbReference type="NCBI Taxonomy" id="1124761"/>
    <lineage>
        <taxon>Bacteria</taxon>
        <taxon>Bacillati</taxon>
        <taxon>Actinomycetota</taxon>
        <taxon>Actinomycetes</taxon>
        <taxon>Streptosporangiales</taxon>
        <taxon>Streptosporangiaceae</taxon>
        <taxon>Nonomuraea</taxon>
    </lineage>
</organism>
<dbReference type="GO" id="GO:0006289">
    <property type="term" value="P:nucleotide-excision repair"/>
    <property type="evidence" value="ECO:0007669"/>
    <property type="project" value="UniProtKB-UniRule"/>
</dbReference>
<dbReference type="Pfam" id="PF17755">
    <property type="entry name" value="UvrA_DNA-bind"/>
    <property type="match status" value="1"/>
</dbReference>
<dbReference type="NCBIfam" id="TIGR00630">
    <property type="entry name" value="uvra"/>
    <property type="match status" value="1"/>
</dbReference>
<dbReference type="PROSITE" id="PS50893">
    <property type="entry name" value="ABC_TRANSPORTER_2"/>
    <property type="match status" value="1"/>
</dbReference>
<dbReference type="SMART" id="SM00382">
    <property type="entry name" value="AAA"/>
    <property type="match status" value="2"/>
</dbReference>
<comment type="caution">
    <text evidence="18">Lacks conserved residue(s) required for the propagation of feature annotation.</text>
</comment>